<dbReference type="GO" id="GO:0051028">
    <property type="term" value="P:mRNA transport"/>
    <property type="evidence" value="ECO:0007669"/>
    <property type="project" value="UniProtKB-KW"/>
</dbReference>
<dbReference type="AlphaFoldDB" id="A0A6S9HW00"/>
<dbReference type="SUPFAM" id="SSF50978">
    <property type="entry name" value="WD40 repeat-like"/>
    <property type="match status" value="1"/>
</dbReference>
<dbReference type="EMBL" id="HBNS01016889">
    <property type="protein sequence ID" value="CAE4604535.1"/>
    <property type="molecule type" value="Transcribed_RNA"/>
</dbReference>
<evidence type="ECO:0000256" key="2">
    <source>
        <dbReference type="ARBA" id="ARBA00010102"/>
    </source>
</evidence>
<keyword evidence="4 11" id="KW-0853">WD repeat</keyword>
<reference evidence="13" key="1">
    <citation type="submission" date="2021-01" db="EMBL/GenBank/DDBJ databases">
        <authorList>
            <person name="Corre E."/>
            <person name="Pelletier E."/>
            <person name="Niang G."/>
            <person name="Scheremetjew M."/>
            <person name="Finn R."/>
            <person name="Kale V."/>
            <person name="Holt S."/>
            <person name="Cochrane G."/>
            <person name="Meng A."/>
            <person name="Brown T."/>
            <person name="Cohen L."/>
        </authorList>
    </citation>
    <scope>NUCLEOTIDE SEQUENCE</scope>
    <source>
        <strain evidence="13">GSO104</strain>
    </source>
</reference>
<dbReference type="InterPro" id="IPR037363">
    <property type="entry name" value="Sec13/Seh1_fam"/>
</dbReference>
<protein>
    <submittedName>
        <fullName evidence="13">Uncharacterized protein</fullName>
    </submittedName>
</protein>
<evidence type="ECO:0000256" key="11">
    <source>
        <dbReference type="PROSITE-ProRule" id="PRU00221"/>
    </source>
</evidence>
<dbReference type="GO" id="GO:0005198">
    <property type="term" value="F:structural molecule activity"/>
    <property type="evidence" value="ECO:0007669"/>
    <property type="project" value="InterPro"/>
</dbReference>
<evidence type="ECO:0000256" key="3">
    <source>
        <dbReference type="ARBA" id="ARBA00022448"/>
    </source>
</evidence>
<feature type="compositionally biased region" description="Low complexity" evidence="12">
    <location>
        <begin position="358"/>
        <end position="369"/>
    </location>
</feature>
<dbReference type="PANTHER" id="PTHR11024:SF2">
    <property type="entry name" value="PROTEIN SEC13 HOMOLOG"/>
    <property type="match status" value="1"/>
</dbReference>
<dbReference type="InterPro" id="IPR036322">
    <property type="entry name" value="WD40_repeat_dom_sf"/>
</dbReference>
<dbReference type="GO" id="GO:0030127">
    <property type="term" value="C:COPII vesicle coat"/>
    <property type="evidence" value="ECO:0007669"/>
    <property type="project" value="TreeGrafter"/>
</dbReference>
<keyword evidence="7" id="KW-0653">Protein transport</keyword>
<organism evidence="13">
    <name type="scientific">Ditylum brightwellii</name>
    <dbReference type="NCBI Taxonomy" id="49249"/>
    <lineage>
        <taxon>Eukaryota</taxon>
        <taxon>Sar</taxon>
        <taxon>Stramenopiles</taxon>
        <taxon>Ochrophyta</taxon>
        <taxon>Bacillariophyta</taxon>
        <taxon>Mediophyceae</taxon>
        <taxon>Lithodesmiophycidae</taxon>
        <taxon>Lithodesmiales</taxon>
        <taxon>Lithodesmiaceae</taxon>
        <taxon>Ditylum</taxon>
    </lineage>
</organism>
<evidence type="ECO:0000256" key="4">
    <source>
        <dbReference type="ARBA" id="ARBA00022574"/>
    </source>
</evidence>
<dbReference type="PROSITE" id="PS50082">
    <property type="entry name" value="WD_REPEATS_2"/>
    <property type="match status" value="3"/>
</dbReference>
<proteinExistence type="inferred from homology"/>
<dbReference type="InterPro" id="IPR015943">
    <property type="entry name" value="WD40/YVTN_repeat-like_dom_sf"/>
</dbReference>
<evidence type="ECO:0000313" key="13">
    <source>
        <dbReference type="EMBL" id="CAE4604535.1"/>
    </source>
</evidence>
<keyword evidence="8" id="KW-0811">Translocation</keyword>
<dbReference type="Gene3D" id="2.130.10.10">
    <property type="entry name" value="YVTN repeat-like/Quinoprotein amine dehydrogenase"/>
    <property type="match status" value="1"/>
</dbReference>
<dbReference type="GO" id="GO:0090114">
    <property type="term" value="P:COPII-coated vesicle budding"/>
    <property type="evidence" value="ECO:0007669"/>
    <property type="project" value="TreeGrafter"/>
</dbReference>
<dbReference type="SMART" id="SM00320">
    <property type="entry name" value="WD40"/>
    <property type="match status" value="6"/>
</dbReference>
<evidence type="ECO:0000256" key="7">
    <source>
        <dbReference type="ARBA" id="ARBA00022927"/>
    </source>
</evidence>
<dbReference type="InterPro" id="IPR001680">
    <property type="entry name" value="WD40_rpt"/>
</dbReference>
<feature type="repeat" description="WD" evidence="11">
    <location>
        <begin position="302"/>
        <end position="334"/>
    </location>
</feature>
<evidence type="ECO:0000256" key="6">
    <source>
        <dbReference type="ARBA" id="ARBA00022816"/>
    </source>
</evidence>
<dbReference type="GO" id="GO:0006606">
    <property type="term" value="P:protein import into nucleus"/>
    <property type="evidence" value="ECO:0007669"/>
    <property type="project" value="TreeGrafter"/>
</dbReference>
<comment type="similarity">
    <text evidence="2">Belongs to the WD repeat SEC13 family.</text>
</comment>
<name>A0A6S9HW00_9STRA</name>
<keyword evidence="9" id="KW-0906">Nuclear pore complex</keyword>
<keyword evidence="3" id="KW-0813">Transport</keyword>
<evidence type="ECO:0000256" key="1">
    <source>
        <dbReference type="ARBA" id="ARBA00004567"/>
    </source>
</evidence>
<evidence type="ECO:0000256" key="5">
    <source>
        <dbReference type="ARBA" id="ARBA00022737"/>
    </source>
</evidence>
<feature type="region of interest" description="Disordered" evidence="12">
    <location>
        <begin position="345"/>
        <end position="369"/>
    </location>
</feature>
<keyword evidence="5" id="KW-0677">Repeat</keyword>
<feature type="repeat" description="WD" evidence="11">
    <location>
        <begin position="36"/>
        <end position="77"/>
    </location>
</feature>
<dbReference type="GO" id="GO:0031080">
    <property type="term" value="C:nuclear pore outer ring"/>
    <property type="evidence" value="ECO:0007669"/>
    <property type="project" value="TreeGrafter"/>
</dbReference>
<evidence type="ECO:0000256" key="12">
    <source>
        <dbReference type="SAM" id="MobiDB-lite"/>
    </source>
</evidence>
<evidence type="ECO:0000256" key="10">
    <source>
        <dbReference type="ARBA" id="ARBA00023242"/>
    </source>
</evidence>
<keyword evidence="10" id="KW-0539">Nucleus</keyword>
<dbReference type="Pfam" id="PF00400">
    <property type="entry name" value="WD40"/>
    <property type="match status" value="4"/>
</dbReference>
<keyword evidence="6" id="KW-0509">mRNA transport</keyword>
<dbReference type="PANTHER" id="PTHR11024">
    <property type="entry name" value="NUCLEAR PORE COMPLEX PROTEIN SEC13 / SEH1 FAMILY MEMBER"/>
    <property type="match status" value="1"/>
</dbReference>
<accession>A0A6S9HW00</accession>
<evidence type="ECO:0000256" key="8">
    <source>
        <dbReference type="ARBA" id="ARBA00023010"/>
    </source>
</evidence>
<feature type="repeat" description="WD" evidence="11">
    <location>
        <begin position="247"/>
        <end position="282"/>
    </location>
</feature>
<sequence length="369" mass="38900">MATQAMATATPTVGADVATTNTNATSSAEGGPIYVDTQHDDMVHDAQLDYYGCKLATSSSDRTVKIYDVAGSAYTHTATLQGHEGPVWEVSWAHPKFGVVLASCSFDGSVLIHRESRPHDWTLLHAARNLHESSVNGVSFAPHEFGLIAAAASSDGRVSFLTHREDDSWGVEYVRDNALGVNSVSWSPYVVSSTATADEGDGDGGSSPTPPCLRLVTGGCDNRIRVYAKSPVTGQWEMETTPIDTSSHSHSDWVRDVAWAPAVVPGIDVIASCSEDRTVLVWTQKAGEGEEGEPGPWQPTLLNTFEEPVWKLSWSVTGNILAVSSGDSTVTLWKAGLDGTWSQVDTVDDVGGGGAAGTGAQPGAPAEGQ</sequence>
<evidence type="ECO:0000256" key="9">
    <source>
        <dbReference type="ARBA" id="ARBA00023132"/>
    </source>
</evidence>
<gene>
    <name evidence="13" type="ORF">DBRI00130_LOCUS13503</name>
</gene>
<comment type="subcellular location">
    <subcellularLocation>
        <location evidence="1">Nucleus</location>
        <location evidence="1">Nuclear pore complex</location>
    </subcellularLocation>
</comment>